<evidence type="ECO:0000256" key="7">
    <source>
        <dbReference type="SAM" id="MobiDB-lite"/>
    </source>
</evidence>
<gene>
    <name evidence="10" type="primary">rtn2a</name>
</gene>
<dbReference type="Pfam" id="PF02453">
    <property type="entry name" value="Reticulon"/>
    <property type="match status" value="1"/>
</dbReference>
<name>A0A2D0SW60_ICTPU</name>
<organism evidence="9 10">
    <name type="scientific">Ictalurus punctatus</name>
    <name type="common">Channel catfish</name>
    <name type="synonym">Silurus punctatus</name>
    <dbReference type="NCBI Taxonomy" id="7998"/>
    <lineage>
        <taxon>Eukaryota</taxon>
        <taxon>Metazoa</taxon>
        <taxon>Chordata</taxon>
        <taxon>Craniata</taxon>
        <taxon>Vertebrata</taxon>
        <taxon>Euteleostomi</taxon>
        <taxon>Actinopterygii</taxon>
        <taxon>Neopterygii</taxon>
        <taxon>Teleostei</taxon>
        <taxon>Ostariophysi</taxon>
        <taxon>Siluriformes</taxon>
        <taxon>Ictaluridae</taxon>
        <taxon>Ictalurus</taxon>
    </lineage>
</organism>
<feature type="compositionally biased region" description="Polar residues" evidence="7">
    <location>
        <begin position="15"/>
        <end position="25"/>
    </location>
</feature>
<dbReference type="RefSeq" id="XP_017346928.1">
    <property type="nucleotide sequence ID" value="XM_017491439.3"/>
</dbReference>
<dbReference type="PANTHER" id="PTHR45799">
    <property type="entry name" value="RETICULON-LIKE PROTEIN"/>
    <property type="match status" value="1"/>
</dbReference>
<feature type="region of interest" description="Disordered" evidence="7">
    <location>
        <begin position="196"/>
        <end position="218"/>
    </location>
</feature>
<dbReference type="GO" id="GO:0005789">
    <property type="term" value="C:endoplasmic reticulum membrane"/>
    <property type="evidence" value="ECO:0007669"/>
    <property type="project" value="UniProtKB-SubCell"/>
</dbReference>
<evidence type="ECO:0000256" key="3">
    <source>
        <dbReference type="ARBA" id="ARBA00022824"/>
    </source>
</evidence>
<feature type="region of interest" description="Disordered" evidence="7">
    <location>
        <begin position="1"/>
        <end position="64"/>
    </location>
</feature>
<dbReference type="PROSITE" id="PS50845">
    <property type="entry name" value="RETICULON"/>
    <property type="match status" value="1"/>
</dbReference>
<feature type="transmembrane region" description="Helical" evidence="6">
    <location>
        <begin position="342"/>
        <end position="363"/>
    </location>
</feature>
<dbReference type="InterPro" id="IPR046964">
    <property type="entry name" value="RTN1-4"/>
</dbReference>
<keyword evidence="3 6" id="KW-0256">Endoplasmic reticulum</keyword>
<proteinExistence type="predicted"/>
<feature type="region of interest" description="Disordered" evidence="7">
    <location>
        <begin position="81"/>
        <end position="104"/>
    </location>
</feature>
<dbReference type="Proteomes" id="UP000221080">
    <property type="component" value="Chromosome 17"/>
</dbReference>
<evidence type="ECO:0000256" key="4">
    <source>
        <dbReference type="ARBA" id="ARBA00022989"/>
    </source>
</evidence>
<dbReference type="GO" id="GO:0014069">
    <property type="term" value="C:postsynaptic density"/>
    <property type="evidence" value="ECO:0007669"/>
    <property type="project" value="TreeGrafter"/>
</dbReference>
<dbReference type="GeneID" id="108278227"/>
<keyword evidence="5 6" id="KW-0472">Membrane</keyword>
<dbReference type="GO" id="GO:0071787">
    <property type="term" value="P:endoplasmic reticulum tubular network formation"/>
    <property type="evidence" value="ECO:0007669"/>
    <property type="project" value="TreeGrafter"/>
</dbReference>
<feature type="transmembrane region" description="Helical" evidence="6">
    <location>
        <begin position="369"/>
        <end position="402"/>
    </location>
</feature>
<evidence type="ECO:0000256" key="2">
    <source>
        <dbReference type="ARBA" id="ARBA00022692"/>
    </source>
</evidence>
<evidence type="ECO:0000256" key="5">
    <source>
        <dbReference type="ARBA" id="ARBA00023136"/>
    </source>
</evidence>
<evidence type="ECO:0000256" key="1">
    <source>
        <dbReference type="ARBA" id="ARBA00004477"/>
    </source>
</evidence>
<dbReference type="PANTHER" id="PTHR45799:SF7">
    <property type="entry name" value="RETICULON"/>
    <property type="match status" value="1"/>
</dbReference>
<dbReference type="CTD" id="569502"/>
<evidence type="ECO:0000313" key="10">
    <source>
        <dbReference type="RefSeq" id="XP_017346928.1"/>
    </source>
</evidence>
<reference evidence="9" key="1">
    <citation type="journal article" date="2016" name="Nat. Commun.">
        <title>The channel catfish genome sequence provides insights into the evolution of scale formation in teleosts.</title>
        <authorList>
            <person name="Liu Z."/>
            <person name="Liu S."/>
            <person name="Yao J."/>
            <person name="Bao L."/>
            <person name="Zhang J."/>
            <person name="Li Y."/>
            <person name="Jiang C."/>
            <person name="Sun L."/>
            <person name="Wang R."/>
            <person name="Zhang Y."/>
            <person name="Zhou T."/>
            <person name="Zeng Q."/>
            <person name="Fu Q."/>
            <person name="Gao S."/>
            <person name="Li N."/>
            <person name="Koren S."/>
            <person name="Jiang Y."/>
            <person name="Zimin A."/>
            <person name="Xu P."/>
            <person name="Phillippy A.M."/>
            <person name="Geng X."/>
            <person name="Song L."/>
            <person name="Sun F."/>
            <person name="Li C."/>
            <person name="Wang X."/>
            <person name="Chen A."/>
            <person name="Jin Y."/>
            <person name="Yuan Z."/>
            <person name="Yang Y."/>
            <person name="Tan S."/>
            <person name="Peatman E."/>
            <person name="Lu J."/>
            <person name="Qin Z."/>
            <person name="Dunham R."/>
            <person name="Li Z."/>
            <person name="Sonstegard T."/>
            <person name="Feng J."/>
            <person name="Danzmann R.G."/>
            <person name="Schroeder S."/>
            <person name="Scheffler B."/>
            <person name="Duke M.V."/>
            <person name="Ballard L."/>
            <person name="Kucuktas H."/>
            <person name="Kaltenboeck L."/>
            <person name="Liu H."/>
            <person name="Armbruster J."/>
            <person name="Xie Y."/>
            <person name="Kirby M.L."/>
            <person name="Tian Y."/>
            <person name="Flanagan M.E."/>
            <person name="Mu W."/>
            <person name="Waldbieser G.C."/>
        </authorList>
    </citation>
    <scope>NUCLEOTIDE SEQUENCE [LARGE SCALE GENOMIC DNA]</scope>
    <source>
        <strain evidence="9">SDA103</strain>
    </source>
</reference>
<dbReference type="AlphaFoldDB" id="A0A2D0SW60"/>
<dbReference type="InterPro" id="IPR003388">
    <property type="entry name" value="Reticulon"/>
</dbReference>
<accession>A0A2D0SW60</accession>
<feature type="compositionally biased region" description="Acidic residues" evidence="7">
    <location>
        <begin position="46"/>
        <end position="56"/>
    </location>
</feature>
<dbReference type="GO" id="GO:0030182">
    <property type="term" value="P:neuron differentiation"/>
    <property type="evidence" value="ECO:0007669"/>
    <property type="project" value="TreeGrafter"/>
</dbReference>
<evidence type="ECO:0000256" key="6">
    <source>
        <dbReference type="RuleBase" id="RU210713"/>
    </source>
</evidence>
<dbReference type="KEGG" id="ipu:108278227"/>
<sequence length="450" mass="50054">MGQVLGFSHCKEFGSVSSTPDSTPPCTDGGNEESDFPELLTAREWSEDEEGPEDDLSSSSMWGTPRQNSFELTFSYIAFSEGESSGRRDSGRRRTGGRGRQGSLRRMDTVETFLPPDSPAVEWDPLAFMSGEEEQQVVENLPEPVESHNRTLESSSQGIEYFADEELQGEKEELTLQETCYVTDSYEAQQLHASEPYVGTESTATSQKDVEEASHTSQNPIIQNTQEEPTREQWFSTLNLSEGTTIHIQISVMDLIYWKDTERTGMVFTSLVVGLLFLFQLSIITVLATVSLAIVCFTISVRIYCKLLHALQLRDAAHPFQTYLDVDIGLSGDQAEHYMQRAIFLCFAAVDTLKRLVFVASLFDSLKFLLLMYLVTYLGALCNGLTLLIIGVIAVFSVPLFYSRHQEKLDNWVAKVQAHVDNIKDILKRLAQGGGPAPDPTPGGAKPKSQ</sequence>
<dbReference type="Gene3D" id="1.20.5.2480">
    <property type="match status" value="1"/>
</dbReference>
<dbReference type="GO" id="GO:0043005">
    <property type="term" value="C:neuron projection"/>
    <property type="evidence" value="ECO:0007669"/>
    <property type="project" value="TreeGrafter"/>
</dbReference>
<dbReference type="OrthoDB" id="567788at2759"/>
<feature type="transmembrane region" description="Helical" evidence="6">
    <location>
        <begin position="271"/>
        <end position="304"/>
    </location>
</feature>
<keyword evidence="4 6" id="KW-1133">Transmembrane helix</keyword>
<reference evidence="10" key="2">
    <citation type="submission" date="2025-08" db="UniProtKB">
        <authorList>
            <consortium name="RefSeq"/>
        </authorList>
    </citation>
    <scope>IDENTIFICATION</scope>
    <source>
        <tissue evidence="10">Blood</tissue>
    </source>
</reference>
<dbReference type="STRING" id="7998.ENSIPUP00000032340"/>
<keyword evidence="2 6" id="KW-0812">Transmembrane</keyword>
<evidence type="ECO:0000259" key="8">
    <source>
        <dbReference type="PROSITE" id="PS50845"/>
    </source>
</evidence>
<comment type="subcellular location">
    <subcellularLocation>
        <location evidence="1 6">Endoplasmic reticulum membrane</location>
        <topology evidence="1 6">Multi-pass membrane protein</topology>
    </subcellularLocation>
</comment>
<protein>
    <recommendedName>
        <fullName evidence="6">Reticulon</fullName>
    </recommendedName>
</protein>
<feature type="domain" description="Reticulon" evidence="8">
    <location>
        <begin position="252"/>
        <end position="450"/>
    </location>
</feature>
<dbReference type="GO" id="GO:0007420">
    <property type="term" value="P:brain development"/>
    <property type="evidence" value="ECO:0007669"/>
    <property type="project" value="TreeGrafter"/>
</dbReference>
<keyword evidence="9" id="KW-1185">Reference proteome</keyword>
<evidence type="ECO:0000313" key="9">
    <source>
        <dbReference type="Proteomes" id="UP000221080"/>
    </source>
</evidence>